<name>A0A8S5QRA1_9CAUD</name>
<reference evidence="2" key="1">
    <citation type="journal article" date="2021" name="Proc. Natl. Acad. Sci. U.S.A.">
        <title>A Catalog of Tens of Thousands of Viruses from Human Metagenomes Reveals Hidden Associations with Chronic Diseases.</title>
        <authorList>
            <person name="Tisza M.J."/>
            <person name="Buck C.B."/>
        </authorList>
    </citation>
    <scope>NUCLEOTIDE SEQUENCE</scope>
    <source>
        <strain evidence="2">CtgXL3</strain>
    </source>
</reference>
<evidence type="ECO:0000313" key="2">
    <source>
        <dbReference type="EMBL" id="DAE21538.1"/>
    </source>
</evidence>
<organism evidence="2">
    <name type="scientific">Myoviridae sp. ctgXL3</name>
    <dbReference type="NCBI Taxonomy" id="2826681"/>
    <lineage>
        <taxon>Viruses</taxon>
        <taxon>Duplodnaviria</taxon>
        <taxon>Heunggongvirae</taxon>
        <taxon>Uroviricota</taxon>
        <taxon>Caudoviricetes</taxon>
    </lineage>
</organism>
<protein>
    <submittedName>
        <fullName evidence="2">Uncharacterized protein</fullName>
    </submittedName>
</protein>
<dbReference type="EMBL" id="BK015712">
    <property type="protein sequence ID" value="DAE21538.1"/>
    <property type="molecule type" value="Genomic_DNA"/>
</dbReference>
<feature type="region of interest" description="Disordered" evidence="1">
    <location>
        <begin position="47"/>
        <end position="71"/>
    </location>
</feature>
<proteinExistence type="predicted"/>
<accession>A0A8S5QRA1</accession>
<sequence length="71" mass="7869">MIVREIKGCYHCITLSDKTTLRLFPRKTVEVADALVSKEIHDLEDAGEVMLSASPKKAPVQNDDNKEGGKK</sequence>
<evidence type="ECO:0000256" key="1">
    <source>
        <dbReference type="SAM" id="MobiDB-lite"/>
    </source>
</evidence>